<dbReference type="AlphaFoldDB" id="A0A0A9VPJ0"/>
<dbReference type="GO" id="GO:0005200">
    <property type="term" value="F:structural constituent of cytoskeleton"/>
    <property type="evidence" value="ECO:0007669"/>
    <property type="project" value="InterPro"/>
</dbReference>
<dbReference type="Pfam" id="PF00091">
    <property type="entry name" value="Tubulin"/>
    <property type="match status" value="1"/>
</dbReference>
<evidence type="ECO:0000313" key="19">
    <source>
        <dbReference type="EMBL" id="JAG49335.1"/>
    </source>
</evidence>
<dbReference type="EMBL" id="GBHO01045177">
    <property type="protein sequence ID" value="JAF98426.1"/>
    <property type="molecule type" value="Transcribed_RNA"/>
</dbReference>
<dbReference type="Gene3D" id="1.10.287.600">
    <property type="entry name" value="Helix hairpin bin"/>
    <property type="match status" value="1"/>
</dbReference>
<dbReference type="SUPFAM" id="SSF52490">
    <property type="entry name" value="Tubulin nucleotide-binding domain-like"/>
    <property type="match status" value="1"/>
</dbReference>
<evidence type="ECO:0000256" key="4">
    <source>
        <dbReference type="ARBA" id="ARBA00011747"/>
    </source>
</evidence>
<dbReference type="GO" id="GO:0007017">
    <property type="term" value="P:microtubule-based process"/>
    <property type="evidence" value="ECO:0007669"/>
    <property type="project" value="InterPro"/>
</dbReference>
<dbReference type="SUPFAM" id="SSF55307">
    <property type="entry name" value="Tubulin C-terminal domain-like"/>
    <property type="match status" value="1"/>
</dbReference>
<evidence type="ECO:0000256" key="9">
    <source>
        <dbReference type="ARBA" id="ARBA00022801"/>
    </source>
</evidence>
<organism evidence="18">
    <name type="scientific">Lygus hesperus</name>
    <name type="common">Western plant bug</name>
    <dbReference type="NCBI Taxonomy" id="30085"/>
    <lineage>
        <taxon>Eukaryota</taxon>
        <taxon>Metazoa</taxon>
        <taxon>Ecdysozoa</taxon>
        <taxon>Arthropoda</taxon>
        <taxon>Hexapoda</taxon>
        <taxon>Insecta</taxon>
        <taxon>Pterygota</taxon>
        <taxon>Neoptera</taxon>
        <taxon>Paraneoptera</taxon>
        <taxon>Hemiptera</taxon>
        <taxon>Heteroptera</taxon>
        <taxon>Panheteroptera</taxon>
        <taxon>Cimicomorpha</taxon>
        <taxon>Miridae</taxon>
        <taxon>Mirini</taxon>
        <taxon>Lygus</taxon>
    </lineage>
</organism>
<keyword evidence="9" id="KW-0378">Hydrolase</keyword>
<dbReference type="InterPro" id="IPR002452">
    <property type="entry name" value="Alpha_tubulin"/>
</dbReference>
<dbReference type="InterPro" id="IPR013838">
    <property type="entry name" value="Beta-tubulin_BS"/>
</dbReference>
<evidence type="ECO:0000256" key="11">
    <source>
        <dbReference type="ARBA" id="ARBA00023134"/>
    </source>
</evidence>
<comment type="similarity">
    <text evidence="3 15">Belongs to the tubulin family.</text>
</comment>
<dbReference type="InterPro" id="IPR036525">
    <property type="entry name" value="Tubulin/FtsZ_GTPase_sf"/>
</dbReference>
<dbReference type="InterPro" id="IPR018316">
    <property type="entry name" value="Tubulin/FtsZ_2-layer-sand-dom"/>
</dbReference>
<evidence type="ECO:0000256" key="14">
    <source>
        <dbReference type="ARBA" id="ARBA00049117"/>
    </source>
</evidence>
<evidence type="ECO:0000256" key="7">
    <source>
        <dbReference type="ARBA" id="ARBA00022723"/>
    </source>
</evidence>
<comment type="subcellular location">
    <subcellularLocation>
        <location evidence="2">Cytoplasm</location>
        <location evidence="2">Cytoskeleton</location>
    </subcellularLocation>
</comment>
<dbReference type="Pfam" id="PF03953">
    <property type="entry name" value="Tubulin_C"/>
    <property type="match status" value="1"/>
</dbReference>
<keyword evidence="6 15" id="KW-0493">Microtubule</keyword>
<keyword evidence="8 15" id="KW-0547">Nucleotide-binding</keyword>
<keyword evidence="5" id="KW-0963">Cytoplasm</keyword>
<keyword evidence="11 15" id="KW-0342">GTP-binding</keyword>
<evidence type="ECO:0000256" key="6">
    <source>
        <dbReference type="ARBA" id="ARBA00022701"/>
    </source>
</evidence>
<dbReference type="GO" id="GO:0046872">
    <property type="term" value="F:metal ion binding"/>
    <property type="evidence" value="ECO:0007669"/>
    <property type="project" value="UniProtKB-KW"/>
</dbReference>
<reference evidence="18" key="1">
    <citation type="journal article" date="2014" name="PLoS ONE">
        <title>Transcriptome-Based Identification of ABC Transporters in the Western Tarnished Plant Bug Lygus hesperus.</title>
        <authorList>
            <person name="Hull J.J."/>
            <person name="Chaney K."/>
            <person name="Geib S.M."/>
            <person name="Fabrick J.A."/>
            <person name="Brent C.S."/>
            <person name="Walsh D."/>
            <person name="Lavine L.C."/>
        </authorList>
    </citation>
    <scope>NUCLEOTIDE SEQUENCE</scope>
</reference>
<keyword evidence="7" id="KW-0479">Metal-binding</keyword>
<dbReference type="FunFam" id="3.40.50.1440:FF:000011">
    <property type="entry name" value="Tubulin alpha chain"/>
    <property type="match status" value="1"/>
</dbReference>
<name>A0A0A9VPJ0_LYGHE</name>
<sequence length="452" mass="50590">MREIVSIHIGQAGVQLGNLCWELYCLEHDLDEGGRLLKPESSMMKNPDISSMIGDSNGIPEGFSSFFCETFSGNYCPRALFIDMDPTVIDEIRTGKYKDLHSFNNLISGKEDAANNYARGHNISGKAIFTQSADTSAKMVEGCDHLQGFMITHSLGGGTGSGFYSRLTEYLADEFPKISKMEIVVFPCPKLSTAVVEPYNAVLATSATLETTDCVFLVNNEALYSICHKKLDIDSPSYSNLNRILAQAVSSITTSIRFRGSLNADFMDFQTNLVPYPRIHFPLMSFSPIVRRESASHEIYSILDITSKCLDKSNFMMQCDENIGRYMSCCLLYRGDVAPKEVNSAIAAIRLKKSMKFVNWSPTGFKIGINDSPPMMVPDGDLAASQRSMCMLCNTTAVQDAWTKLNVKFHVMLEKKAFIHWYLQYGLQETEFYDAQDNLLTLEQEYELMDAD</sequence>
<dbReference type="GO" id="GO:0005525">
    <property type="term" value="F:GTP binding"/>
    <property type="evidence" value="ECO:0007669"/>
    <property type="project" value="UniProtKB-UniRule"/>
</dbReference>
<dbReference type="PANTHER" id="PTHR11588">
    <property type="entry name" value="TUBULIN"/>
    <property type="match status" value="1"/>
</dbReference>
<comment type="subunit">
    <text evidence="4 15">Dimer of alpha and beta chains. A typical microtubule is a hollow water-filled tube with an outer diameter of 25 nm and an inner diameter of 15 nM. Alpha-beta heterodimers associate head-to-tail to form protofilaments running lengthwise along the microtubule wall with the beta-tubulin subunit facing the microtubule plus end conferring a structural polarity. Microtubules usually have 13 protofilaments but different protofilament numbers can be found in some organisms and specialized cells.</text>
</comment>
<evidence type="ECO:0000256" key="15">
    <source>
        <dbReference type="RuleBase" id="RU000352"/>
    </source>
</evidence>
<protein>
    <recommendedName>
        <fullName evidence="15">Tubulin alpha chain</fullName>
    </recommendedName>
</protein>
<dbReference type="InterPro" id="IPR000217">
    <property type="entry name" value="Tubulin"/>
</dbReference>
<dbReference type="Gene3D" id="3.30.1330.20">
    <property type="entry name" value="Tubulin/FtsZ, C-terminal domain"/>
    <property type="match status" value="1"/>
</dbReference>
<feature type="domain" description="Tubulin/FtsZ GTPase" evidence="16">
    <location>
        <begin position="63"/>
        <end position="260"/>
    </location>
</feature>
<proteinExistence type="inferred from homology"/>
<accession>A0A0A9VPJ0</accession>
<dbReference type="CDD" id="cd02186">
    <property type="entry name" value="alpha_tubulin"/>
    <property type="match status" value="1"/>
</dbReference>
<dbReference type="InterPro" id="IPR017975">
    <property type="entry name" value="Tubulin_CS"/>
</dbReference>
<dbReference type="SMART" id="SM00865">
    <property type="entry name" value="Tubulin_C"/>
    <property type="match status" value="1"/>
</dbReference>
<dbReference type="PRINTS" id="PR01161">
    <property type="entry name" value="TUBULIN"/>
</dbReference>
<dbReference type="InterPro" id="IPR037103">
    <property type="entry name" value="Tubulin/FtsZ-like_C"/>
</dbReference>
<comment type="cofactor">
    <cofactor evidence="1">
        <name>Mg(2+)</name>
        <dbReference type="ChEBI" id="CHEBI:18420"/>
    </cofactor>
</comment>
<feature type="domain" description="Tubulin/FtsZ 2-layer sandwich" evidence="17">
    <location>
        <begin position="262"/>
        <end position="407"/>
    </location>
</feature>
<reference evidence="18" key="2">
    <citation type="submission" date="2014-07" db="EMBL/GenBank/DDBJ databases">
        <authorList>
            <person name="Hull J."/>
        </authorList>
    </citation>
    <scope>NUCLEOTIDE SEQUENCE</scope>
</reference>
<evidence type="ECO:0000256" key="2">
    <source>
        <dbReference type="ARBA" id="ARBA00004245"/>
    </source>
</evidence>
<keyword evidence="10" id="KW-0460">Magnesium</keyword>
<dbReference type="GO" id="GO:0005874">
    <property type="term" value="C:microtubule"/>
    <property type="evidence" value="ECO:0007669"/>
    <property type="project" value="UniProtKB-KW"/>
</dbReference>
<dbReference type="InterPro" id="IPR008280">
    <property type="entry name" value="Tub_FtsZ_C"/>
</dbReference>
<dbReference type="EMBL" id="GBRD01016491">
    <property type="protein sequence ID" value="JAG49335.1"/>
    <property type="molecule type" value="Transcribed_RNA"/>
</dbReference>
<dbReference type="PRINTS" id="PR01162">
    <property type="entry name" value="ALPHATUBULIN"/>
</dbReference>
<dbReference type="GO" id="GO:0016787">
    <property type="term" value="F:hydrolase activity"/>
    <property type="evidence" value="ECO:0007669"/>
    <property type="project" value="UniProtKB-KW"/>
</dbReference>
<evidence type="ECO:0000256" key="12">
    <source>
        <dbReference type="ARBA" id="ARBA00023212"/>
    </source>
</evidence>
<evidence type="ECO:0000256" key="5">
    <source>
        <dbReference type="ARBA" id="ARBA00022490"/>
    </source>
</evidence>
<comment type="catalytic activity">
    <reaction evidence="14">
        <text>GTP + H2O = GDP + phosphate + H(+)</text>
        <dbReference type="Rhea" id="RHEA:19669"/>
        <dbReference type="ChEBI" id="CHEBI:15377"/>
        <dbReference type="ChEBI" id="CHEBI:15378"/>
        <dbReference type="ChEBI" id="CHEBI:37565"/>
        <dbReference type="ChEBI" id="CHEBI:43474"/>
        <dbReference type="ChEBI" id="CHEBI:58189"/>
    </reaction>
    <physiologicalReaction direction="left-to-right" evidence="14">
        <dbReference type="Rhea" id="RHEA:19670"/>
    </physiologicalReaction>
</comment>
<dbReference type="SMART" id="SM00864">
    <property type="entry name" value="Tubulin"/>
    <property type="match status" value="1"/>
</dbReference>
<evidence type="ECO:0000256" key="13">
    <source>
        <dbReference type="ARBA" id="ARBA00034296"/>
    </source>
</evidence>
<evidence type="ECO:0000259" key="17">
    <source>
        <dbReference type="SMART" id="SM00865"/>
    </source>
</evidence>
<dbReference type="InterPro" id="IPR023123">
    <property type="entry name" value="Tubulin_C"/>
</dbReference>
<comment type="function">
    <text evidence="13 15">Tubulin is the major constituent of microtubules, a cylinder consisting of laterally associated linear protofilaments composed of alpha- and beta-tubulin heterodimers. Microtubules grow by the addition of GTP-tubulin dimers to the microtubule end, where a stabilizing cap forms. Below the cap, tubulin dimers are in GDP-bound state, owing to GTPase activity of alpha-tubulin.</text>
</comment>
<evidence type="ECO:0000256" key="8">
    <source>
        <dbReference type="ARBA" id="ARBA00022741"/>
    </source>
</evidence>
<dbReference type="InterPro" id="IPR003008">
    <property type="entry name" value="Tubulin_FtsZ_GTPase"/>
</dbReference>
<dbReference type="Gene3D" id="3.40.50.1440">
    <property type="entry name" value="Tubulin/FtsZ, GTPase domain"/>
    <property type="match status" value="1"/>
</dbReference>
<evidence type="ECO:0000313" key="18">
    <source>
        <dbReference type="EMBL" id="JAF98426.1"/>
    </source>
</evidence>
<evidence type="ECO:0000256" key="3">
    <source>
        <dbReference type="ARBA" id="ARBA00009636"/>
    </source>
</evidence>
<keyword evidence="12" id="KW-0206">Cytoskeleton</keyword>
<gene>
    <name evidence="18" type="primary">TBA_5</name>
    <name evidence="18" type="ORF">CM83_98898</name>
</gene>
<dbReference type="PROSITE" id="PS00227">
    <property type="entry name" value="TUBULIN"/>
    <property type="match status" value="1"/>
</dbReference>
<evidence type="ECO:0000256" key="1">
    <source>
        <dbReference type="ARBA" id="ARBA00001946"/>
    </source>
</evidence>
<dbReference type="PROSITE" id="PS00228">
    <property type="entry name" value="TUBULIN_B_AUTOREG"/>
    <property type="match status" value="1"/>
</dbReference>
<evidence type="ECO:0000259" key="16">
    <source>
        <dbReference type="SMART" id="SM00864"/>
    </source>
</evidence>
<reference evidence="19" key="3">
    <citation type="submission" date="2014-09" db="EMBL/GenBank/DDBJ databases">
        <authorList>
            <person name="Magalhaes I.L.F."/>
            <person name="Oliveira U."/>
            <person name="Santos F.R."/>
            <person name="Vidigal T.H.D.A."/>
            <person name="Brescovit A.D."/>
            <person name="Santos A.J."/>
        </authorList>
    </citation>
    <scope>NUCLEOTIDE SEQUENCE</scope>
</reference>
<evidence type="ECO:0000256" key="10">
    <source>
        <dbReference type="ARBA" id="ARBA00022842"/>
    </source>
</evidence>